<organism evidence="1 2">
    <name type="scientific">Bacillus salacetis</name>
    <dbReference type="NCBI Taxonomy" id="2315464"/>
    <lineage>
        <taxon>Bacteria</taxon>
        <taxon>Bacillati</taxon>
        <taxon>Bacillota</taxon>
        <taxon>Bacilli</taxon>
        <taxon>Bacillales</taxon>
        <taxon>Bacillaceae</taxon>
        <taxon>Bacillus</taxon>
    </lineage>
</organism>
<proteinExistence type="predicted"/>
<gene>
    <name evidence="1" type="ORF">D3H55_21345</name>
</gene>
<sequence length="93" mass="10885">MPHQVTGSHLTKTSGYNDFYRRESSIKNRLFSHIMLLSEKSQVPDIPPEYKGFTLVKERAALFFLSHRGFYDDIPGYYLKFMLNSSKVYENSL</sequence>
<dbReference type="EMBL" id="QXIR01000042">
    <property type="protein sequence ID" value="RIW28610.1"/>
    <property type="molecule type" value="Genomic_DNA"/>
</dbReference>
<evidence type="ECO:0000313" key="1">
    <source>
        <dbReference type="EMBL" id="RIW28610.1"/>
    </source>
</evidence>
<name>A0A3A1QP57_9BACI</name>
<accession>A0A3A1QP57</accession>
<evidence type="ECO:0000313" key="2">
    <source>
        <dbReference type="Proteomes" id="UP000265801"/>
    </source>
</evidence>
<dbReference type="Proteomes" id="UP000265801">
    <property type="component" value="Unassembled WGS sequence"/>
</dbReference>
<reference evidence="1 2" key="1">
    <citation type="submission" date="2018-09" db="EMBL/GenBank/DDBJ databases">
        <title>Bacillus saliacetes sp. nov., isolated from Thai shrimp paste (Ka-pi).</title>
        <authorList>
            <person name="Daroonpunt R."/>
            <person name="Tanasupawat S."/>
            <person name="Yiamsombut S."/>
        </authorList>
    </citation>
    <scope>NUCLEOTIDE SEQUENCE [LARGE SCALE GENOMIC DNA]</scope>
    <source>
        <strain evidence="1 2">SKP7-4</strain>
    </source>
</reference>
<comment type="caution">
    <text evidence="1">The sequence shown here is derived from an EMBL/GenBank/DDBJ whole genome shotgun (WGS) entry which is preliminary data.</text>
</comment>
<dbReference type="AlphaFoldDB" id="A0A3A1QP57"/>
<keyword evidence="2" id="KW-1185">Reference proteome</keyword>
<protein>
    <submittedName>
        <fullName evidence="1">Uncharacterized protein</fullName>
    </submittedName>
</protein>